<accession>A0AA39MDL0</accession>
<dbReference type="EMBL" id="JAUEPT010000129">
    <property type="protein sequence ID" value="KAK0430921.1"/>
    <property type="molecule type" value="Genomic_DNA"/>
</dbReference>
<evidence type="ECO:0000256" key="1">
    <source>
        <dbReference type="SAM" id="MobiDB-lite"/>
    </source>
</evidence>
<keyword evidence="3" id="KW-1185">Reference proteome</keyword>
<gene>
    <name evidence="2" type="ORF">EV421DRAFT_1743604</name>
</gene>
<proteinExistence type="predicted"/>
<comment type="caution">
    <text evidence="2">The sequence shown here is derived from an EMBL/GenBank/DDBJ whole genome shotgun (WGS) entry which is preliminary data.</text>
</comment>
<evidence type="ECO:0000313" key="2">
    <source>
        <dbReference type="EMBL" id="KAK0430921.1"/>
    </source>
</evidence>
<sequence>MCSTEHHSRFHKIVSMQPTPLKPALPSSSGIDPNQDGISCYEDGPSSPATVLPETYPQPSISATSMCPGTPLSLYETVCMESPSDRSSCIPISTDTSRQTLPQIALKGTTQVQVPVELYLLRAKDLDLQFSKQIRGLNPWEYLEKLYKRFLRKFQSSVPGAMFEIDEEEEALQKLLSDIDLCVDGVLNVAGIGKRLQCVQNIFCCIQEVHGWIVELQMHVFAEGREYLVREHDNMALMYQREW</sequence>
<reference evidence="2" key="1">
    <citation type="submission" date="2023-06" db="EMBL/GenBank/DDBJ databases">
        <authorList>
            <consortium name="Lawrence Berkeley National Laboratory"/>
            <person name="Ahrendt S."/>
            <person name="Sahu N."/>
            <person name="Indic B."/>
            <person name="Wong-Bajracharya J."/>
            <person name="Merenyi Z."/>
            <person name="Ke H.-M."/>
            <person name="Monk M."/>
            <person name="Kocsube S."/>
            <person name="Drula E."/>
            <person name="Lipzen A."/>
            <person name="Balint B."/>
            <person name="Henrissat B."/>
            <person name="Andreopoulos B."/>
            <person name="Martin F.M."/>
            <person name="Harder C.B."/>
            <person name="Rigling D."/>
            <person name="Ford K.L."/>
            <person name="Foster G.D."/>
            <person name="Pangilinan J."/>
            <person name="Papanicolaou A."/>
            <person name="Barry K."/>
            <person name="LaButti K."/>
            <person name="Viragh M."/>
            <person name="Koriabine M."/>
            <person name="Yan M."/>
            <person name="Riley R."/>
            <person name="Champramary S."/>
            <person name="Plett K.L."/>
            <person name="Tsai I.J."/>
            <person name="Slot J."/>
            <person name="Sipos G."/>
            <person name="Plett J."/>
            <person name="Nagy L.G."/>
            <person name="Grigoriev I.V."/>
        </authorList>
    </citation>
    <scope>NUCLEOTIDE SEQUENCE</scope>
    <source>
        <strain evidence="2">FPL87.14</strain>
    </source>
</reference>
<dbReference type="AlphaFoldDB" id="A0AA39MDL0"/>
<feature type="region of interest" description="Disordered" evidence="1">
    <location>
        <begin position="1"/>
        <end position="44"/>
    </location>
</feature>
<dbReference type="Proteomes" id="UP001175226">
    <property type="component" value="Unassembled WGS sequence"/>
</dbReference>
<organism evidence="2 3">
    <name type="scientific">Armillaria borealis</name>
    <dbReference type="NCBI Taxonomy" id="47425"/>
    <lineage>
        <taxon>Eukaryota</taxon>
        <taxon>Fungi</taxon>
        <taxon>Dikarya</taxon>
        <taxon>Basidiomycota</taxon>
        <taxon>Agaricomycotina</taxon>
        <taxon>Agaricomycetes</taxon>
        <taxon>Agaricomycetidae</taxon>
        <taxon>Agaricales</taxon>
        <taxon>Marasmiineae</taxon>
        <taxon>Physalacriaceae</taxon>
        <taxon>Armillaria</taxon>
    </lineage>
</organism>
<name>A0AA39MDL0_9AGAR</name>
<evidence type="ECO:0000313" key="3">
    <source>
        <dbReference type="Proteomes" id="UP001175226"/>
    </source>
</evidence>
<protein>
    <submittedName>
        <fullName evidence="2">Uncharacterized protein</fullName>
    </submittedName>
</protein>